<dbReference type="AlphaFoldDB" id="T1L1N8"/>
<evidence type="ECO:0000313" key="2">
    <source>
        <dbReference type="EnsemblMetazoa" id="tetur32g00300.1"/>
    </source>
</evidence>
<dbReference type="InterPro" id="IPR014710">
    <property type="entry name" value="RmlC-like_jellyroll"/>
</dbReference>
<accession>T1L1N8</accession>
<keyword evidence="3" id="KW-1185">Reference proteome</keyword>
<sequence length="400" mass="44948">MKNYAPLCSIMSKVSRYYSTNNKGIPDPKKDNEGIKHAKRLAEGDPSKLFHFSLFFFKMFLNKYSFQSTFINFNDDEDESDWQSVMQKCLGARHLAMLPKIPDITMSDAGEPSGIFSSMEDPEIGRDMPNFSPPVHSPVILKTIIERLPTSPPPPPRPSQSPPPPPTPSQSPSPPPPRPSQSPSPPPPTPSQSPPPPTPSPQPLPRGDERPKRFLKGVRIARWRGQHPIYKPLENGCFEVSGVTHTTTPDIKERKLTKGKKERQVTKKEKRGKLSESFIGKSVSTRIKNADLLKSFENLQWKKSKGSDCIELASLFRDKTNGLASGFFRMKGVCEKPNQKTANYKTIYTLLKGSVAFRIADEPYMVLNEFESVTIPELTGYAIKNLSDDESVLYFNVYQH</sequence>
<feature type="compositionally biased region" description="Pro residues" evidence="1">
    <location>
        <begin position="150"/>
        <end position="204"/>
    </location>
</feature>
<evidence type="ECO:0000256" key="1">
    <source>
        <dbReference type="SAM" id="MobiDB-lite"/>
    </source>
</evidence>
<evidence type="ECO:0000313" key="3">
    <source>
        <dbReference type="Proteomes" id="UP000015104"/>
    </source>
</evidence>
<reference evidence="3" key="1">
    <citation type="submission" date="2011-08" db="EMBL/GenBank/DDBJ databases">
        <authorList>
            <person name="Rombauts S."/>
        </authorList>
    </citation>
    <scope>NUCLEOTIDE SEQUENCE</scope>
    <source>
        <strain evidence="3">London</strain>
    </source>
</reference>
<dbReference type="STRING" id="32264.T1L1N8"/>
<dbReference type="Gene3D" id="2.60.120.10">
    <property type="entry name" value="Jelly Rolls"/>
    <property type="match status" value="1"/>
</dbReference>
<dbReference type="PRINTS" id="PR01217">
    <property type="entry name" value="PRICHEXTENSN"/>
</dbReference>
<feature type="region of interest" description="Disordered" evidence="1">
    <location>
        <begin position="105"/>
        <end position="210"/>
    </location>
</feature>
<dbReference type="Proteomes" id="UP000015104">
    <property type="component" value="Unassembled WGS sequence"/>
</dbReference>
<dbReference type="HOGENOM" id="CLU_2963809_0_0_1"/>
<dbReference type="EMBL" id="CAEY01000920">
    <property type="status" value="NOT_ANNOTATED_CDS"/>
    <property type="molecule type" value="Genomic_DNA"/>
</dbReference>
<organism evidence="2 3">
    <name type="scientific">Tetranychus urticae</name>
    <name type="common">Two-spotted spider mite</name>
    <dbReference type="NCBI Taxonomy" id="32264"/>
    <lineage>
        <taxon>Eukaryota</taxon>
        <taxon>Metazoa</taxon>
        <taxon>Ecdysozoa</taxon>
        <taxon>Arthropoda</taxon>
        <taxon>Chelicerata</taxon>
        <taxon>Arachnida</taxon>
        <taxon>Acari</taxon>
        <taxon>Acariformes</taxon>
        <taxon>Trombidiformes</taxon>
        <taxon>Prostigmata</taxon>
        <taxon>Eleutherengona</taxon>
        <taxon>Raphignathae</taxon>
        <taxon>Tetranychoidea</taxon>
        <taxon>Tetranychidae</taxon>
        <taxon>Tetranychus</taxon>
    </lineage>
</organism>
<reference evidence="2" key="2">
    <citation type="submission" date="2015-06" db="UniProtKB">
        <authorList>
            <consortium name="EnsemblMetazoa"/>
        </authorList>
    </citation>
    <scope>IDENTIFICATION</scope>
</reference>
<protein>
    <submittedName>
        <fullName evidence="2">Uncharacterized protein</fullName>
    </submittedName>
</protein>
<proteinExistence type="predicted"/>
<name>T1L1N8_TETUR</name>
<dbReference type="EnsemblMetazoa" id="tetur32g00300.1">
    <property type="protein sequence ID" value="tetur32g00300.1"/>
    <property type="gene ID" value="tetur32g00300"/>
</dbReference>